<dbReference type="PROSITE" id="PS50105">
    <property type="entry name" value="SAM_DOMAIN"/>
    <property type="match status" value="3"/>
</dbReference>
<dbReference type="InterPro" id="IPR037617">
    <property type="entry name" value="LIPB1/2_SAM_1"/>
</dbReference>
<dbReference type="CDD" id="cd09569">
    <property type="entry name" value="SAM_liprin-beta1_2_repeat3"/>
    <property type="match status" value="1"/>
</dbReference>
<dbReference type="InterPro" id="IPR037619">
    <property type="entry name" value="LIPB1/2_SAM_3rd"/>
</dbReference>
<dbReference type="CDD" id="cd09566">
    <property type="entry name" value="SAM_liprin-beta1_2_repeat2"/>
    <property type="match status" value="1"/>
</dbReference>
<feature type="coiled-coil region" evidence="6">
    <location>
        <begin position="335"/>
        <end position="362"/>
    </location>
</feature>
<evidence type="ECO:0000256" key="3">
    <source>
        <dbReference type="ARBA" id="ARBA00022737"/>
    </source>
</evidence>
<keyword evidence="4 6" id="KW-0175">Coiled coil</keyword>
<dbReference type="GO" id="GO:0048786">
    <property type="term" value="C:presynaptic active zone"/>
    <property type="evidence" value="ECO:0007669"/>
    <property type="project" value="TreeGrafter"/>
</dbReference>
<feature type="coiled-coil region" evidence="6">
    <location>
        <begin position="77"/>
        <end position="111"/>
    </location>
</feature>
<sequence>VLGTKSATEYANGGYDIVSPAPSVYLGTFQILHLLEDLKMALEMLEDPQEKEALRNQIPGATAVCLREWFEENLSQVNHHSSNNETYQERLARLEGDKESLILQVSVLTDQVEAQGEKIRDLEICLEGHQLKLNATEEMLQQELLSRTSLETQKLDLMAEVSDLKIKLVGMEKEQSEYEEKQNKAESVVNLISDLQEQMCRLQLEINTRIQERKSQDRKPDLTPNGPQSGARSVETLGQKNCSQCDGLLQELRHLKIKVEELENERNQYEWKLKATKAEIAQLQEQLALKDAEIERLQSQLSRTSSYTEVAEREEVYRRRLKEKHQEVQRLKIGMETLLAANEEKDRRIEELTLLLSQYRRVKDIMIAAHGKMSCSSVSGGSEEEPEATLRKWNLLNNSQGELLKTEASAGELSPAVLPPVPHKAMEIRQDLSFLRFMVPQKKKSSSLEDLQSESLEKYVDGKPAQPVVEQESKPVVKGSKYQTLPGKLPRPLQNGEQGMYNSPDGCGMSDNDDNSIPGLRETENMDGTVVSDDLSPLSSGTDSGPQSPWSPENRKSPKGIKKIWGKIRRTQSGNFPADDLGLAEFRRGGLRATAGPRLSRSKDTKGQKSDHNAPFAQWSTERVCNWLEDFGLGQYVIFARQWVTSGHTLLTATPQDMEKEMGIKHPLHRKKLVLAIKAINAKQDEKSAQLDHIWVTRWLDDIGLPQYKDQFHESRVDGRMLQYLTVNDLLFLKVTSQLHHLSIKCAIHVLHVNGFNPHCLRRRPVEENNVSPSDVVQWSNHRVMEWLRSVDLAEYAPNLRGSGVHGGLIILEPRFNGDALAMLLNIPPQKTLLRRHLTTNFNVLIGPEAQQEKREIMESAAYTPLTTTAKVRPKKLGFSHFGNLRKKKFDESTDYICPMDTSPAATNGTSKNYGGYKGLSPFTDRELDQMEHSEGTVMQIGALSQGITHLTTLLSQDEMLNDSRFLTPTFEDWR</sequence>
<reference evidence="9 10" key="1">
    <citation type="submission" date="2019-09" db="EMBL/GenBank/DDBJ databases">
        <title>Bird 10,000 Genomes (B10K) Project - Family phase.</title>
        <authorList>
            <person name="Zhang G."/>
        </authorList>
    </citation>
    <scope>NUCLEOTIDE SEQUENCE [LARGE SCALE GENOMIC DNA]</scope>
    <source>
        <strain evidence="9">B10K-DU-001-25</strain>
        <tissue evidence="9">Muscle</tissue>
    </source>
</reference>
<comment type="caution">
    <text evidence="9">The sequence shown here is derived from an EMBL/GenBank/DDBJ whole genome shotgun (WGS) entry which is preliminary data.</text>
</comment>
<dbReference type="EMBL" id="VWZW01000738">
    <property type="protein sequence ID" value="NXH80639.1"/>
    <property type="molecule type" value="Genomic_DNA"/>
</dbReference>
<evidence type="ECO:0000256" key="4">
    <source>
        <dbReference type="ARBA" id="ARBA00023054"/>
    </source>
</evidence>
<protein>
    <submittedName>
        <fullName evidence="9">LIPB2 protein</fullName>
    </submittedName>
</protein>
<feature type="region of interest" description="Disordered" evidence="7">
    <location>
        <begin position="592"/>
        <end position="613"/>
    </location>
</feature>
<dbReference type="PANTHER" id="PTHR12587">
    <property type="entry name" value="LAR INTERACTING PROTEIN LIP -RELATED PROTEIN"/>
    <property type="match status" value="1"/>
</dbReference>
<feature type="coiled-coil region" evidence="6">
    <location>
        <begin position="161"/>
        <end position="198"/>
    </location>
</feature>
<dbReference type="FunFam" id="1.10.150.50:FF:000017">
    <property type="entry name" value="Liprin-beta-1 isoform 1"/>
    <property type="match status" value="1"/>
</dbReference>
<keyword evidence="3" id="KW-0677">Repeat</keyword>
<comment type="similarity">
    <text evidence="1">Belongs to the liprin family. Liprin-beta subfamily.</text>
</comment>
<evidence type="ECO:0000313" key="10">
    <source>
        <dbReference type="Proteomes" id="UP000526889"/>
    </source>
</evidence>
<proteinExistence type="inferred from homology"/>
<feature type="domain" description="SAM" evidence="8">
    <location>
        <begin position="696"/>
        <end position="754"/>
    </location>
</feature>
<feature type="compositionally biased region" description="Polar residues" evidence="7">
    <location>
        <begin position="225"/>
        <end position="236"/>
    </location>
</feature>
<dbReference type="InterPro" id="IPR001660">
    <property type="entry name" value="SAM"/>
</dbReference>
<dbReference type="PANTHER" id="PTHR12587:SF18">
    <property type="entry name" value="LIPRIN-BETA-2"/>
    <property type="match status" value="1"/>
</dbReference>
<evidence type="ECO:0000256" key="1">
    <source>
        <dbReference type="ARBA" id="ARBA00007547"/>
    </source>
</evidence>
<feature type="region of interest" description="Disordered" evidence="7">
    <location>
        <begin position="212"/>
        <end position="236"/>
    </location>
</feature>
<accession>A0A7K9N0S3</accession>
<dbReference type="SMART" id="SM00454">
    <property type="entry name" value="SAM"/>
    <property type="match status" value="3"/>
</dbReference>
<feature type="region of interest" description="Disordered" evidence="7">
    <location>
        <begin position="459"/>
        <end position="561"/>
    </location>
</feature>
<evidence type="ECO:0000259" key="8">
    <source>
        <dbReference type="PROSITE" id="PS50105"/>
    </source>
</evidence>
<feature type="non-terminal residue" evidence="9">
    <location>
        <position position="975"/>
    </location>
</feature>
<dbReference type="InterPro" id="IPR037618">
    <property type="entry name" value="LIPB1/2_SAM_2nd"/>
</dbReference>
<gene>
    <name evidence="9" type="primary">Ppfibp2</name>
    <name evidence="9" type="ORF">EDOCOE_R04032</name>
</gene>
<feature type="coiled-coil region" evidence="6">
    <location>
        <begin position="245"/>
        <end position="300"/>
    </location>
</feature>
<evidence type="ECO:0000256" key="5">
    <source>
        <dbReference type="ARBA" id="ARBA00060046"/>
    </source>
</evidence>
<dbReference type="GO" id="GO:0005829">
    <property type="term" value="C:cytosol"/>
    <property type="evidence" value="ECO:0007669"/>
    <property type="project" value="UniProtKB-ARBA"/>
</dbReference>
<evidence type="ECO:0000313" key="9">
    <source>
        <dbReference type="EMBL" id="NXH80639.1"/>
    </source>
</evidence>
<dbReference type="Pfam" id="PF00536">
    <property type="entry name" value="SAM_1"/>
    <property type="match status" value="2"/>
</dbReference>
<evidence type="ECO:0000256" key="2">
    <source>
        <dbReference type="ARBA" id="ARBA00022553"/>
    </source>
</evidence>
<dbReference type="InterPro" id="IPR058914">
    <property type="entry name" value="LIPB1/2_CC"/>
</dbReference>
<feature type="compositionally biased region" description="Basic and acidic residues" evidence="7">
    <location>
        <begin position="212"/>
        <end position="221"/>
    </location>
</feature>
<feature type="compositionally biased region" description="Polar residues" evidence="7">
    <location>
        <begin position="537"/>
        <end position="551"/>
    </location>
</feature>
<dbReference type="Pfam" id="PF26022">
    <property type="entry name" value="CC_Liprin_beta"/>
    <property type="match status" value="1"/>
</dbReference>
<dbReference type="AlphaFoldDB" id="A0A7K9N0S3"/>
<dbReference type="Gene3D" id="1.10.150.50">
    <property type="entry name" value="Transcription Factor, Ets-1"/>
    <property type="match status" value="3"/>
</dbReference>
<feature type="domain" description="SAM" evidence="8">
    <location>
        <begin position="779"/>
        <end position="810"/>
    </location>
</feature>
<comment type="function">
    <text evidence="5">May regulate the disassembly of focal adhesions. Did not bind receptor-like tyrosine phosphatases type 2A.</text>
</comment>
<evidence type="ECO:0000256" key="7">
    <source>
        <dbReference type="SAM" id="MobiDB-lite"/>
    </source>
</evidence>
<dbReference type="Proteomes" id="UP000526889">
    <property type="component" value="Unassembled WGS sequence"/>
</dbReference>
<dbReference type="GO" id="GO:0007528">
    <property type="term" value="P:neuromuscular junction development"/>
    <property type="evidence" value="ECO:0007669"/>
    <property type="project" value="TreeGrafter"/>
</dbReference>
<feature type="domain" description="SAM" evidence="8">
    <location>
        <begin position="619"/>
        <end position="683"/>
    </location>
</feature>
<dbReference type="InterPro" id="IPR013761">
    <property type="entry name" value="SAM/pointed_sf"/>
</dbReference>
<feature type="compositionally biased region" description="Basic and acidic residues" evidence="7">
    <location>
        <begin position="601"/>
        <end position="612"/>
    </location>
</feature>
<dbReference type="CDD" id="cd09563">
    <property type="entry name" value="SAM_liprin-beta1_2_repeat1"/>
    <property type="match status" value="1"/>
</dbReference>
<dbReference type="Pfam" id="PF07647">
    <property type="entry name" value="SAM_2"/>
    <property type="match status" value="1"/>
</dbReference>
<feature type="non-terminal residue" evidence="9">
    <location>
        <position position="1"/>
    </location>
</feature>
<dbReference type="FunFam" id="1.10.150.50:FF:000005">
    <property type="entry name" value="Liprin-beta-1 isoform 1"/>
    <property type="match status" value="1"/>
</dbReference>
<organism evidence="9 10">
    <name type="scientific">Edolisoma coerulescens</name>
    <dbReference type="NCBI Taxonomy" id="2585810"/>
    <lineage>
        <taxon>Eukaryota</taxon>
        <taxon>Metazoa</taxon>
        <taxon>Chordata</taxon>
        <taxon>Craniata</taxon>
        <taxon>Vertebrata</taxon>
        <taxon>Euteleostomi</taxon>
        <taxon>Archelosauria</taxon>
        <taxon>Archosauria</taxon>
        <taxon>Dinosauria</taxon>
        <taxon>Saurischia</taxon>
        <taxon>Theropoda</taxon>
        <taxon>Coelurosauria</taxon>
        <taxon>Aves</taxon>
        <taxon>Neognathae</taxon>
        <taxon>Neoaves</taxon>
        <taxon>Telluraves</taxon>
        <taxon>Australaves</taxon>
        <taxon>Passeriformes</taxon>
        <taxon>Corvoidea</taxon>
        <taxon>Campephagidae</taxon>
        <taxon>Edolisoma</taxon>
    </lineage>
</organism>
<keyword evidence="10" id="KW-1185">Reference proteome</keyword>
<evidence type="ECO:0000256" key="6">
    <source>
        <dbReference type="SAM" id="Coils"/>
    </source>
</evidence>
<keyword evidence="2" id="KW-0597">Phosphoprotein</keyword>
<dbReference type="InterPro" id="IPR029515">
    <property type="entry name" value="Liprin"/>
</dbReference>
<name>A0A7K9N0S3_9CORV</name>
<dbReference type="FunFam" id="1.10.150.50:FF:000007">
    <property type="entry name" value="Liprin-beta-1 isoform 1"/>
    <property type="match status" value="1"/>
</dbReference>
<dbReference type="SUPFAM" id="SSF47769">
    <property type="entry name" value="SAM/Pointed domain"/>
    <property type="match status" value="3"/>
</dbReference>